<dbReference type="Proteomes" id="UP000570010">
    <property type="component" value="Unassembled WGS sequence"/>
</dbReference>
<dbReference type="AlphaFoldDB" id="A0A6B3VVM8"/>
<evidence type="ECO:0000313" key="3">
    <source>
        <dbReference type="Proteomes" id="UP000472971"/>
    </source>
</evidence>
<organism evidence="2 3">
    <name type="scientific">Bacillus aquiflavi</name>
    <dbReference type="NCBI Taxonomy" id="2672567"/>
    <lineage>
        <taxon>Bacteria</taxon>
        <taxon>Bacillati</taxon>
        <taxon>Bacillota</taxon>
        <taxon>Bacilli</taxon>
        <taxon>Bacillales</taxon>
        <taxon>Bacillaceae</taxon>
        <taxon>Bacillus</taxon>
    </lineage>
</organism>
<protein>
    <submittedName>
        <fullName evidence="2">Uncharacterized protein</fullName>
    </submittedName>
</protein>
<proteinExistence type="predicted"/>
<comment type="caution">
    <text evidence="2">The sequence shown here is derived from an EMBL/GenBank/DDBJ whole genome shotgun (WGS) entry which is preliminary data.</text>
</comment>
<sequence>MEKYDFMFYTLIQKLCLDGGNKVKKFILILMLLSLFMIGCQQSNERWFDSYEKAVNEGIKQTGITKQDIIAETEVDNEYFVIYSIPNEDGYAIGVSNIAKLNGKYSWYPVGSRVDLVIKNLNPIIRYQ</sequence>
<reference evidence="2 3" key="1">
    <citation type="submission" date="2020-02" db="EMBL/GenBank/DDBJ databases">
        <title>Bacillus aquiflavi sp. nov., isolated from yellow water of strong flavor Chinese baijiu in Yibin region of China.</title>
        <authorList>
            <person name="Xie J."/>
        </authorList>
    </citation>
    <scope>NUCLEOTIDE SEQUENCE [LARGE SCALE GENOMIC DNA]</scope>
    <source>
        <strain evidence="2 3">3H-10</strain>
    </source>
</reference>
<dbReference type="Proteomes" id="UP000472971">
    <property type="component" value="Unassembled WGS sequence"/>
</dbReference>
<gene>
    <name evidence="2" type="ORF">G4D64_05790</name>
    <name evidence="1" type="ORF">H1Z61_05825</name>
</gene>
<evidence type="ECO:0000313" key="1">
    <source>
        <dbReference type="EMBL" id="MBA4536674.1"/>
    </source>
</evidence>
<keyword evidence="3" id="KW-1185">Reference proteome</keyword>
<accession>A0A6B3VVM8</accession>
<name>A0A6B3VVM8_9BACI</name>
<dbReference type="EMBL" id="JAAIWN010000009">
    <property type="protein sequence ID" value="NEY81042.1"/>
    <property type="molecule type" value="Genomic_DNA"/>
</dbReference>
<reference evidence="1 4" key="2">
    <citation type="submission" date="2020-07" db="EMBL/GenBank/DDBJ databases">
        <authorList>
            <person name="Feng H."/>
        </authorList>
    </citation>
    <scope>NUCLEOTIDE SEQUENCE [LARGE SCALE GENOMIC DNA]</scope>
    <source>
        <strain evidence="1">S-12</strain>
        <strain evidence="4">s-12</strain>
    </source>
</reference>
<dbReference type="EMBL" id="JACEIO010000009">
    <property type="protein sequence ID" value="MBA4536674.1"/>
    <property type="molecule type" value="Genomic_DNA"/>
</dbReference>
<evidence type="ECO:0000313" key="4">
    <source>
        <dbReference type="Proteomes" id="UP000570010"/>
    </source>
</evidence>
<evidence type="ECO:0000313" key="2">
    <source>
        <dbReference type="EMBL" id="NEY81042.1"/>
    </source>
</evidence>
<dbReference type="RefSeq" id="WP_163241046.1">
    <property type="nucleotide sequence ID" value="NZ_CP082780.1"/>
</dbReference>